<dbReference type="SUPFAM" id="SSF54001">
    <property type="entry name" value="Cysteine proteinases"/>
    <property type="match status" value="1"/>
</dbReference>
<keyword evidence="1" id="KW-0472">Membrane</keyword>
<feature type="chain" id="PRO_5003320580" description="Cathepsin propeptide inhibitor domain-containing protein" evidence="2">
    <location>
        <begin position="24"/>
        <end position="229"/>
    </location>
</feature>
<keyword evidence="1" id="KW-1133">Transmembrane helix</keyword>
<evidence type="ECO:0000313" key="5">
    <source>
        <dbReference type="Proteomes" id="UP000007797"/>
    </source>
</evidence>
<keyword evidence="1" id="KW-0812">Transmembrane</keyword>
<dbReference type="OrthoDB" id="20728at2759"/>
<evidence type="ECO:0000256" key="2">
    <source>
        <dbReference type="SAM" id="SignalP"/>
    </source>
</evidence>
<dbReference type="Gene3D" id="1.10.287.2250">
    <property type="match status" value="1"/>
</dbReference>
<accession>F4Q4A8</accession>
<evidence type="ECO:0000313" key="4">
    <source>
        <dbReference type="EMBL" id="EGG16970.1"/>
    </source>
</evidence>
<sequence length="229" mass="25535">MYKLFIYLLLTVLLALTATTSQAQQPSDGQLYSAFENWMQLYEISIPADQLQQKFQIFKENIIKIAELNSNHSDDVVDIELVYPEESATQSRSLLAIEEAEPTISYPSMDQPTYSVNEFSQMTTEEFLSMNTGFDGTEFVAPAATLAVSTIAAIAAGSAFLAGTAVATTVIVKKHLNKKKTEPVVEEKEIEMEEQVPKERRKTLIDIFRFHPKNSHQSITARTPSSTSS</sequence>
<gene>
    <name evidence="4" type="ORF">DFA_07951</name>
</gene>
<dbReference type="GeneID" id="14869636"/>
<feature type="domain" description="Cathepsin propeptide inhibitor" evidence="3">
    <location>
        <begin position="35"/>
        <end position="127"/>
    </location>
</feature>
<organism evidence="4 5">
    <name type="scientific">Cavenderia fasciculata</name>
    <name type="common">Slime mold</name>
    <name type="synonym">Dictyostelium fasciculatum</name>
    <dbReference type="NCBI Taxonomy" id="261658"/>
    <lineage>
        <taxon>Eukaryota</taxon>
        <taxon>Amoebozoa</taxon>
        <taxon>Evosea</taxon>
        <taxon>Eumycetozoa</taxon>
        <taxon>Dictyostelia</taxon>
        <taxon>Acytosteliales</taxon>
        <taxon>Cavenderiaceae</taxon>
        <taxon>Cavenderia</taxon>
    </lineage>
</organism>
<feature type="transmembrane region" description="Helical" evidence="1">
    <location>
        <begin position="139"/>
        <end position="172"/>
    </location>
</feature>
<protein>
    <recommendedName>
        <fullName evidence="3">Cathepsin propeptide inhibitor domain-containing protein</fullName>
    </recommendedName>
</protein>
<dbReference type="InterPro" id="IPR038765">
    <property type="entry name" value="Papain-like_cys_pep_sf"/>
</dbReference>
<proteinExistence type="predicted"/>
<dbReference type="SMART" id="SM00848">
    <property type="entry name" value="Inhibitor_I29"/>
    <property type="match status" value="1"/>
</dbReference>
<name>F4Q4A8_CACFS</name>
<dbReference type="Pfam" id="PF08246">
    <property type="entry name" value="Inhibitor_I29"/>
    <property type="match status" value="1"/>
</dbReference>
<dbReference type="KEGG" id="dfa:DFA_07951"/>
<dbReference type="Proteomes" id="UP000007797">
    <property type="component" value="Unassembled WGS sequence"/>
</dbReference>
<dbReference type="RefSeq" id="XP_004355446.1">
    <property type="nucleotide sequence ID" value="XM_004355394.1"/>
</dbReference>
<dbReference type="InterPro" id="IPR013201">
    <property type="entry name" value="Prot_inhib_I29"/>
</dbReference>
<dbReference type="AlphaFoldDB" id="F4Q4A8"/>
<evidence type="ECO:0000259" key="3">
    <source>
        <dbReference type="SMART" id="SM00848"/>
    </source>
</evidence>
<dbReference type="OMA" id="YSAFENW"/>
<evidence type="ECO:0000256" key="1">
    <source>
        <dbReference type="SAM" id="Phobius"/>
    </source>
</evidence>
<keyword evidence="5" id="KW-1185">Reference proteome</keyword>
<reference evidence="5" key="1">
    <citation type="journal article" date="2011" name="Genome Res.">
        <title>Phylogeny-wide analysis of social amoeba genomes highlights ancient origins for complex intercellular communication.</title>
        <authorList>
            <person name="Heidel A.J."/>
            <person name="Lawal H.M."/>
            <person name="Felder M."/>
            <person name="Schilde C."/>
            <person name="Helps N.R."/>
            <person name="Tunggal B."/>
            <person name="Rivero F."/>
            <person name="John U."/>
            <person name="Schleicher M."/>
            <person name="Eichinger L."/>
            <person name="Platzer M."/>
            <person name="Noegel A.A."/>
            <person name="Schaap P."/>
            <person name="Gloeckner G."/>
        </authorList>
    </citation>
    <scope>NUCLEOTIDE SEQUENCE [LARGE SCALE GENOMIC DNA]</scope>
    <source>
        <strain evidence="5">SH3</strain>
    </source>
</reference>
<feature type="signal peptide" evidence="2">
    <location>
        <begin position="1"/>
        <end position="23"/>
    </location>
</feature>
<dbReference type="EMBL" id="GL883021">
    <property type="protein sequence ID" value="EGG16970.1"/>
    <property type="molecule type" value="Genomic_DNA"/>
</dbReference>
<keyword evidence="2" id="KW-0732">Signal</keyword>